<dbReference type="InterPro" id="IPR000719">
    <property type="entry name" value="Prot_kinase_dom"/>
</dbReference>
<evidence type="ECO:0000313" key="3">
    <source>
        <dbReference type="Proteomes" id="UP001465976"/>
    </source>
</evidence>
<dbReference type="PROSITE" id="PS50011">
    <property type="entry name" value="PROTEIN_KINASE_DOM"/>
    <property type="match status" value="1"/>
</dbReference>
<protein>
    <submittedName>
        <fullName evidence="2">Rho guanine nucleotide exchange factor</fullName>
    </submittedName>
</protein>
<dbReference type="Gene3D" id="3.30.200.20">
    <property type="entry name" value="Phosphorylase Kinase, domain 1"/>
    <property type="match status" value="1"/>
</dbReference>
<comment type="caution">
    <text evidence="2">The sequence shown here is derived from an EMBL/GenBank/DDBJ whole genome shotgun (WGS) entry which is preliminary data.</text>
</comment>
<dbReference type="InterPro" id="IPR051681">
    <property type="entry name" value="Ser/Thr_Kinases-Pseudokinases"/>
</dbReference>
<reference evidence="2 3" key="1">
    <citation type="submission" date="2024-02" db="EMBL/GenBank/DDBJ databases">
        <title>A draft genome for the cacao thread blight pathogen Marasmius crinis-equi.</title>
        <authorList>
            <person name="Cohen S.P."/>
            <person name="Baruah I.K."/>
            <person name="Amoako-Attah I."/>
            <person name="Bukari Y."/>
            <person name="Meinhardt L.W."/>
            <person name="Bailey B.A."/>
        </authorList>
    </citation>
    <scope>NUCLEOTIDE SEQUENCE [LARGE SCALE GENOMIC DNA]</scope>
    <source>
        <strain evidence="2 3">GH-76</strain>
    </source>
</reference>
<keyword evidence="3" id="KW-1185">Reference proteome</keyword>
<dbReference type="InterPro" id="IPR001245">
    <property type="entry name" value="Ser-Thr/Tyr_kinase_cat_dom"/>
</dbReference>
<dbReference type="EMBL" id="JBAHYK010000349">
    <property type="protein sequence ID" value="KAL0574948.1"/>
    <property type="molecule type" value="Genomic_DNA"/>
</dbReference>
<dbReference type="InterPro" id="IPR011009">
    <property type="entry name" value="Kinase-like_dom_sf"/>
</dbReference>
<accession>A0ABR3FHV1</accession>
<name>A0ABR3FHV1_9AGAR</name>
<feature type="domain" description="Protein kinase" evidence="1">
    <location>
        <begin position="117"/>
        <end position="433"/>
    </location>
</feature>
<proteinExistence type="predicted"/>
<dbReference type="SUPFAM" id="SSF56112">
    <property type="entry name" value="Protein kinase-like (PK-like)"/>
    <property type="match status" value="1"/>
</dbReference>
<dbReference type="Proteomes" id="UP001465976">
    <property type="component" value="Unassembled WGS sequence"/>
</dbReference>
<dbReference type="Gene3D" id="1.10.510.10">
    <property type="entry name" value="Transferase(Phosphotransferase) domain 1"/>
    <property type="match status" value="1"/>
</dbReference>
<dbReference type="PANTHER" id="PTHR44329">
    <property type="entry name" value="SERINE/THREONINE-PROTEIN KINASE TNNI3K-RELATED"/>
    <property type="match status" value="1"/>
</dbReference>
<organism evidence="2 3">
    <name type="scientific">Marasmius crinis-equi</name>
    <dbReference type="NCBI Taxonomy" id="585013"/>
    <lineage>
        <taxon>Eukaryota</taxon>
        <taxon>Fungi</taxon>
        <taxon>Dikarya</taxon>
        <taxon>Basidiomycota</taxon>
        <taxon>Agaricomycotina</taxon>
        <taxon>Agaricomycetes</taxon>
        <taxon>Agaricomycetidae</taxon>
        <taxon>Agaricales</taxon>
        <taxon>Marasmiineae</taxon>
        <taxon>Marasmiaceae</taxon>
        <taxon>Marasmius</taxon>
    </lineage>
</organism>
<gene>
    <name evidence="2" type="primary">TUS1_11</name>
    <name evidence="2" type="ORF">V5O48_007022</name>
</gene>
<dbReference type="Pfam" id="PF07714">
    <property type="entry name" value="PK_Tyr_Ser-Thr"/>
    <property type="match status" value="1"/>
</dbReference>
<sequence length="473" mass="53570">MSFTAAQFADVPVLVSTIRSKFFVDLGRDSFPNPAIENTLETLELFLRNEGFGQGRVDALLKLKGEKAQTQLNILQNIAEKPEHHHLQKLAWKIMFRLCKESGEFPQCCVIRTLSVDTSNEAVGGGKLGEVWKGQMVGVNNRTVRCAVKMPRTYLLRESRNVDSDEESEDEDGMTHELAASKVFKAYLREAIRWRQLQHPNILPFLGMYYLDDNRRRVCLISPYMKRGDLNKFLGRRNGYQRAEKYTFSSTTKATYEFEPRCTTSHLDSNTYTMKISFMEISAMCVMSSITFIISCRLVLALLQSNILVTDDYRAVLCDFGLSPLAVAFGLGPDPGETRGYISPERLMIVTPGWFSTKESDVYAFGSLCHMILTKYYKLSGGNEDLHPEKRPENLPHSTDLNYVWHLIQDCWSLDRTAQPKSQDIVKRIIAIIQVSPSAVKLQEILNPTPWPQSLVLADPTSAPPTSPGLLHR</sequence>
<evidence type="ECO:0000259" key="1">
    <source>
        <dbReference type="PROSITE" id="PS50011"/>
    </source>
</evidence>
<dbReference type="PANTHER" id="PTHR44329:SF260">
    <property type="entry name" value="PROTEIN KINASE DOMAIN-CONTAINING PROTEIN"/>
    <property type="match status" value="1"/>
</dbReference>
<evidence type="ECO:0000313" key="2">
    <source>
        <dbReference type="EMBL" id="KAL0574948.1"/>
    </source>
</evidence>